<protein>
    <submittedName>
        <fullName evidence="1">Uncharacterized protein</fullName>
    </submittedName>
</protein>
<name>A0A160TF51_9ZZZZ</name>
<gene>
    <name evidence="1" type="ORF">MGWOODY_Smn2534</name>
</gene>
<dbReference type="AlphaFoldDB" id="A0A160TF51"/>
<reference evidence="1" key="1">
    <citation type="submission" date="2015-10" db="EMBL/GenBank/DDBJ databases">
        <authorList>
            <person name="Gilbert D.G."/>
        </authorList>
    </citation>
    <scope>NUCLEOTIDE SEQUENCE</scope>
</reference>
<evidence type="ECO:0000313" key="1">
    <source>
        <dbReference type="EMBL" id="CUS43355.1"/>
    </source>
</evidence>
<organism evidence="1">
    <name type="scientific">hydrothermal vent metagenome</name>
    <dbReference type="NCBI Taxonomy" id="652676"/>
    <lineage>
        <taxon>unclassified sequences</taxon>
        <taxon>metagenomes</taxon>
        <taxon>ecological metagenomes</taxon>
    </lineage>
</organism>
<accession>A0A160TF51</accession>
<proteinExistence type="predicted"/>
<dbReference type="EMBL" id="CZQE01000039">
    <property type="protein sequence ID" value="CUS43355.1"/>
    <property type="molecule type" value="Genomic_DNA"/>
</dbReference>
<sequence>MRYAGAAVMVAILIALVVLSWLAVSDYLTADKCLDAGGAWNGAQSRCIAPTHHKER</sequence>